<sequence length="138" mass="15352">MDASGVWDQRHADIDDLIRAGVCPPATRRDSPSAGRSISTPSPGRASSWWAAGRRYATVRDGEALFSGGLRNVFSLADLRMNRLLATFDEWARRHGRGAEVDPPERFEATSLPASPRLRLDLAGGEIQARRFRTSYRR</sequence>
<feature type="region of interest" description="Disordered" evidence="1">
    <location>
        <begin position="22"/>
        <end position="47"/>
    </location>
</feature>
<reference evidence="3" key="1">
    <citation type="journal article" date="2019" name="Int. J. Syst. Evol. Microbiol.">
        <title>The Global Catalogue of Microorganisms (GCM) 10K type strain sequencing project: providing services to taxonomists for standard genome sequencing and annotation.</title>
        <authorList>
            <consortium name="The Broad Institute Genomics Platform"/>
            <consortium name="The Broad Institute Genome Sequencing Center for Infectious Disease"/>
            <person name="Wu L."/>
            <person name="Ma J."/>
        </authorList>
    </citation>
    <scope>NUCLEOTIDE SEQUENCE [LARGE SCALE GENOMIC DNA]</scope>
    <source>
        <strain evidence="3">JCM 18304</strain>
    </source>
</reference>
<protein>
    <submittedName>
        <fullName evidence="2">Uncharacterized protein</fullName>
    </submittedName>
</protein>
<dbReference type="Proteomes" id="UP001501570">
    <property type="component" value="Unassembled WGS sequence"/>
</dbReference>
<dbReference type="RefSeq" id="WP_345630376.1">
    <property type="nucleotide sequence ID" value="NZ_BAABJQ010000008.1"/>
</dbReference>
<evidence type="ECO:0000313" key="2">
    <source>
        <dbReference type="EMBL" id="GAA5186282.1"/>
    </source>
</evidence>
<accession>A0ABP9RTN9</accession>
<gene>
    <name evidence="2" type="ORF">GCM10023322_32190</name>
</gene>
<keyword evidence="3" id="KW-1185">Reference proteome</keyword>
<proteinExistence type="predicted"/>
<evidence type="ECO:0000313" key="3">
    <source>
        <dbReference type="Proteomes" id="UP001501570"/>
    </source>
</evidence>
<evidence type="ECO:0000256" key="1">
    <source>
        <dbReference type="SAM" id="MobiDB-lite"/>
    </source>
</evidence>
<organism evidence="2 3">
    <name type="scientific">Rugosimonospora acidiphila</name>
    <dbReference type="NCBI Taxonomy" id="556531"/>
    <lineage>
        <taxon>Bacteria</taxon>
        <taxon>Bacillati</taxon>
        <taxon>Actinomycetota</taxon>
        <taxon>Actinomycetes</taxon>
        <taxon>Micromonosporales</taxon>
        <taxon>Micromonosporaceae</taxon>
        <taxon>Rugosimonospora</taxon>
    </lineage>
</organism>
<dbReference type="EMBL" id="BAABJQ010000008">
    <property type="protein sequence ID" value="GAA5186282.1"/>
    <property type="molecule type" value="Genomic_DNA"/>
</dbReference>
<name>A0ABP9RTN9_9ACTN</name>
<comment type="caution">
    <text evidence="2">The sequence shown here is derived from an EMBL/GenBank/DDBJ whole genome shotgun (WGS) entry which is preliminary data.</text>
</comment>